<sequence>MGRQKKTEGEQIGDRVVHTILSGMKAKDRSAVLGELSSAERREVLESELDGRIAQWNQTHETKWGQS</sequence>
<name>A0ABV7NST5_9PSEU</name>
<dbReference type="RefSeq" id="WP_378238526.1">
    <property type="nucleotide sequence ID" value="NZ_JBHRWK010000014.1"/>
</dbReference>
<evidence type="ECO:0000313" key="1">
    <source>
        <dbReference type="EMBL" id="MFC3449839.1"/>
    </source>
</evidence>
<reference evidence="2" key="1">
    <citation type="journal article" date="2019" name="Int. J. Syst. Evol. Microbiol.">
        <title>The Global Catalogue of Microorganisms (GCM) 10K type strain sequencing project: providing services to taxonomists for standard genome sequencing and annotation.</title>
        <authorList>
            <consortium name="The Broad Institute Genomics Platform"/>
            <consortium name="The Broad Institute Genome Sequencing Center for Infectious Disease"/>
            <person name="Wu L."/>
            <person name="Ma J."/>
        </authorList>
    </citation>
    <scope>NUCLEOTIDE SEQUENCE [LARGE SCALE GENOMIC DNA]</scope>
    <source>
        <strain evidence="2">CGMCC 4.7676</strain>
    </source>
</reference>
<dbReference type="Proteomes" id="UP001595645">
    <property type="component" value="Unassembled WGS sequence"/>
</dbReference>
<gene>
    <name evidence="1" type="ORF">ACFOSH_10395</name>
</gene>
<protein>
    <submittedName>
        <fullName evidence="1">Uncharacterized protein</fullName>
    </submittedName>
</protein>
<evidence type="ECO:0000313" key="2">
    <source>
        <dbReference type="Proteomes" id="UP001595645"/>
    </source>
</evidence>
<keyword evidence="2" id="KW-1185">Reference proteome</keyword>
<comment type="caution">
    <text evidence="1">The sequence shown here is derived from an EMBL/GenBank/DDBJ whole genome shotgun (WGS) entry which is preliminary data.</text>
</comment>
<organism evidence="1 2">
    <name type="scientific">Amycolatopsis speibonae</name>
    <dbReference type="NCBI Taxonomy" id="1450224"/>
    <lineage>
        <taxon>Bacteria</taxon>
        <taxon>Bacillati</taxon>
        <taxon>Actinomycetota</taxon>
        <taxon>Actinomycetes</taxon>
        <taxon>Pseudonocardiales</taxon>
        <taxon>Pseudonocardiaceae</taxon>
        <taxon>Amycolatopsis</taxon>
    </lineage>
</organism>
<dbReference type="EMBL" id="JBHRWK010000014">
    <property type="protein sequence ID" value="MFC3449839.1"/>
    <property type="molecule type" value="Genomic_DNA"/>
</dbReference>
<proteinExistence type="predicted"/>
<accession>A0ABV7NST5</accession>